<feature type="coiled-coil region" evidence="1">
    <location>
        <begin position="1132"/>
        <end position="1159"/>
    </location>
</feature>
<feature type="region of interest" description="Disordered" evidence="2">
    <location>
        <begin position="1194"/>
        <end position="1254"/>
    </location>
</feature>
<dbReference type="InParanoid" id="Q23ND9"/>
<evidence type="ECO:0000256" key="1">
    <source>
        <dbReference type="SAM" id="Coils"/>
    </source>
</evidence>
<feature type="compositionally biased region" description="Polar residues" evidence="2">
    <location>
        <begin position="1208"/>
        <end position="1222"/>
    </location>
</feature>
<dbReference type="HOGENOM" id="CLU_266742_0_0_1"/>
<dbReference type="RefSeq" id="XP_001018288.2">
    <property type="nucleotide sequence ID" value="XM_001018288.2"/>
</dbReference>
<keyword evidence="4" id="KW-1185">Reference proteome</keyword>
<evidence type="ECO:0000256" key="2">
    <source>
        <dbReference type="SAM" id="MobiDB-lite"/>
    </source>
</evidence>
<name>Q23ND9_TETTS</name>
<feature type="coiled-coil region" evidence="1">
    <location>
        <begin position="489"/>
        <end position="726"/>
    </location>
</feature>
<feature type="compositionally biased region" description="Basic and acidic residues" evidence="2">
    <location>
        <begin position="275"/>
        <end position="289"/>
    </location>
</feature>
<feature type="compositionally biased region" description="Polar residues" evidence="2">
    <location>
        <begin position="1239"/>
        <end position="1254"/>
    </location>
</feature>
<dbReference type="GeneID" id="7840058"/>
<keyword evidence="1" id="KW-0175">Coiled coil</keyword>
<accession>Q23ND9</accession>
<evidence type="ECO:0000313" key="3">
    <source>
        <dbReference type="EMBL" id="EAR98043.2"/>
    </source>
</evidence>
<feature type="compositionally biased region" description="Basic and acidic residues" evidence="2">
    <location>
        <begin position="1225"/>
        <end position="1235"/>
    </location>
</feature>
<dbReference type="Proteomes" id="UP000009168">
    <property type="component" value="Unassembled WGS sequence"/>
</dbReference>
<sequence>MEDITRDEIYNFKSSSSISTNHNSRPRSTYINQKNATRLFKNHQSRSVSPNNFEPIYLEHKFIDNKQSNLKKRNLSNIQINIDKKQDLSTELRQSYGSQQEIQQMKRPKSTNQQARIIQSGVSILKTTDSKQNNQKLNDFSYTAKDQQSTNNSYYNQFYNVSKLLNKSDNLLDTSSILDFNSSSTKNMQKNFQTEGSAQKNNYFDKAQEIRQDDSFFTKEDFDSSKILSENYQKSNYEQRSQYKKLLPSQSNKKNNRKIIISNSRDQINSIQEEAKTAESHLSHQEQSKPKLTNLENQSNKKEQKENIQEDENKKTHTKMEFFDENEVKNISYYIGNMDYEDFKVYTEAQLLSRMDKESLIIRLQILEQENKEIKCHNLHLSSKFKEMLNEYAKFKDYHDNLDRKSLYQKHVQKLADLSKLCHNQTEIILQKNNKIAELEQIIVKKDQEIDSLNFQIANYDTQKQQDLLEIDNQYKQQIKDFIERVDYLNKENRKIVLLEKTIKDLMDKIQEDTKKYLNALDKSEERYKALSSKQTEKEREIYGLKENIKQLESQIKYIQEQNLNSIQDKCSDYERQLQQKELDLHQLNLKYQKQESQYVQDIKELQETISNLRSQISGQEQNFQEREQGLRNQIQSIREQFDGYKVDTINQTAELIKKIESLERFLEEKKQIIETKLKEISQKSNRIVELQKQLEQQALSKQKMKEEHEKEMNKLFQTKQDENKSLTFKFKELKLYYEVEIEKIKKEYDDRVKECSSSANDAKRQYQAMKNNYNQEMEGKETEIEFLKNKLYEEKQKIKDQLESQYKDMIKDMQKRISFLQNELDEQKIEIEATICEDLAVYNRQSKFWKKSRQIREEKYSYKSINSEESNNKEATPLKKKIPISAKTIQNQQVNYADALKVRFQVIARCAAAFEQQQNKIDNLRAQLDTQQKRANALLKQQYIGGSAIESQNIQLNDTQTFKKDYDNLNQIMNEQFQKDIYLDENDLKDLQLAKQVKELREQLYSQKLKNQELQDQFIKKEYELNEQHKLEKKNLQKEFDSINQIKIQQVFEKDILIEKYATKIAELQKYVEESAQQLESQVKFTEKMKQQFLELDLKNQNIVNMVQKEKEELCQMWENRESLPKDLREIENLNQIIARLNIEIKQLKNQIMNINNSKHSTTQGLVFESQLRTSSDFPTNQQKINYDITAFKTNNRNQENDKKNQTSENDISTNNMSKSINIPKKDVRKDYSRPRTKTSIKIEQENQDYNLN</sequence>
<feature type="coiled-coil region" evidence="1">
    <location>
        <begin position="998"/>
        <end position="1097"/>
    </location>
</feature>
<protein>
    <submittedName>
        <fullName evidence="3">Uncharacterized protein</fullName>
    </submittedName>
</protein>
<feature type="region of interest" description="Disordered" evidence="2">
    <location>
        <begin position="275"/>
        <end position="318"/>
    </location>
</feature>
<organism evidence="3 4">
    <name type="scientific">Tetrahymena thermophila (strain SB210)</name>
    <dbReference type="NCBI Taxonomy" id="312017"/>
    <lineage>
        <taxon>Eukaryota</taxon>
        <taxon>Sar</taxon>
        <taxon>Alveolata</taxon>
        <taxon>Ciliophora</taxon>
        <taxon>Intramacronucleata</taxon>
        <taxon>Oligohymenophorea</taxon>
        <taxon>Hymenostomatida</taxon>
        <taxon>Tetrahymenina</taxon>
        <taxon>Tetrahymenidae</taxon>
        <taxon>Tetrahymena</taxon>
    </lineage>
</organism>
<feature type="coiled-coil region" evidence="1">
    <location>
        <begin position="908"/>
        <end position="942"/>
    </location>
</feature>
<feature type="coiled-coil region" evidence="1">
    <location>
        <begin position="753"/>
        <end position="838"/>
    </location>
</feature>
<dbReference type="AlphaFoldDB" id="Q23ND9"/>
<dbReference type="EMBL" id="GG662650">
    <property type="protein sequence ID" value="EAR98043.2"/>
    <property type="molecule type" value="Genomic_DNA"/>
</dbReference>
<reference evidence="4" key="1">
    <citation type="journal article" date="2006" name="PLoS Biol.">
        <title>Macronuclear genome sequence of the ciliate Tetrahymena thermophila, a model eukaryote.</title>
        <authorList>
            <person name="Eisen J.A."/>
            <person name="Coyne R.S."/>
            <person name="Wu M."/>
            <person name="Wu D."/>
            <person name="Thiagarajan M."/>
            <person name="Wortman J.R."/>
            <person name="Badger J.H."/>
            <person name="Ren Q."/>
            <person name="Amedeo P."/>
            <person name="Jones K.M."/>
            <person name="Tallon L.J."/>
            <person name="Delcher A.L."/>
            <person name="Salzberg S.L."/>
            <person name="Silva J.C."/>
            <person name="Haas B.J."/>
            <person name="Majoros W.H."/>
            <person name="Farzad M."/>
            <person name="Carlton J.M."/>
            <person name="Smith R.K. Jr."/>
            <person name="Garg J."/>
            <person name="Pearlman R.E."/>
            <person name="Karrer K.M."/>
            <person name="Sun L."/>
            <person name="Manning G."/>
            <person name="Elde N.C."/>
            <person name="Turkewitz A.P."/>
            <person name="Asai D.J."/>
            <person name="Wilkes D.E."/>
            <person name="Wang Y."/>
            <person name="Cai H."/>
            <person name="Collins K."/>
            <person name="Stewart B.A."/>
            <person name="Lee S.R."/>
            <person name="Wilamowska K."/>
            <person name="Weinberg Z."/>
            <person name="Ruzzo W.L."/>
            <person name="Wloga D."/>
            <person name="Gaertig J."/>
            <person name="Frankel J."/>
            <person name="Tsao C.-C."/>
            <person name="Gorovsky M.A."/>
            <person name="Keeling P.J."/>
            <person name="Waller R.F."/>
            <person name="Patron N.J."/>
            <person name="Cherry J.M."/>
            <person name="Stover N.A."/>
            <person name="Krieger C.J."/>
            <person name="del Toro C."/>
            <person name="Ryder H.F."/>
            <person name="Williamson S.C."/>
            <person name="Barbeau R.A."/>
            <person name="Hamilton E.P."/>
            <person name="Orias E."/>
        </authorList>
    </citation>
    <scope>NUCLEOTIDE SEQUENCE [LARGE SCALE GENOMIC DNA]</scope>
    <source>
        <strain evidence="4">SB210</strain>
    </source>
</reference>
<dbReference type="KEGG" id="tet:TTHERM_01159970"/>
<gene>
    <name evidence="3" type="ORF">TTHERM_01159970</name>
</gene>
<feature type="compositionally biased region" description="Basic and acidic residues" evidence="2">
    <location>
        <begin position="299"/>
        <end position="318"/>
    </location>
</feature>
<proteinExistence type="predicted"/>
<evidence type="ECO:0000313" key="4">
    <source>
        <dbReference type="Proteomes" id="UP000009168"/>
    </source>
</evidence>
<feature type="coiled-coil region" evidence="1">
    <location>
        <begin position="429"/>
        <end position="456"/>
    </location>
</feature>